<dbReference type="RefSeq" id="XP_005785417.1">
    <property type="nucleotide sequence ID" value="XM_005785360.1"/>
</dbReference>
<dbReference type="GO" id="GO:0003676">
    <property type="term" value="F:nucleic acid binding"/>
    <property type="evidence" value="ECO:0007669"/>
    <property type="project" value="InterPro"/>
</dbReference>
<name>A0A0D3KB53_EMIH1</name>
<dbReference type="EnsemblProtists" id="EOD32988">
    <property type="protein sequence ID" value="EOD32988"/>
    <property type="gene ID" value="EMIHUDRAFT_364165"/>
</dbReference>
<dbReference type="HOGENOM" id="CLU_1790563_0_0_1"/>
<proteinExistence type="predicted"/>
<dbReference type="PANTHER" id="PTHR35331">
    <property type="entry name" value="STAGE V SPORULATION PROTEIN S"/>
    <property type="match status" value="1"/>
</dbReference>
<accession>A0A0D3KB53</accession>
<reference evidence="2" key="2">
    <citation type="submission" date="2024-10" db="UniProtKB">
        <authorList>
            <consortium name="EnsemblProtists"/>
        </authorList>
    </citation>
    <scope>IDENTIFICATION</scope>
</reference>
<reference evidence="3" key="1">
    <citation type="journal article" date="2013" name="Nature">
        <title>Pan genome of the phytoplankton Emiliania underpins its global distribution.</title>
        <authorList>
            <person name="Read B.A."/>
            <person name="Kegel J."/>
            <person name="Klute M.J."/>
            <person name="Kuo A."/>
            <person name="Lefebvre S.C."/>
            <person name="Maumus F."/>
            <person name="Mayer C."/>
            <person name="Miller J."/>
            <person name="Monier A."/>
            <person name="Salamov A."/>
            <person name="Young J."/>
            <person name="Aguilar M."/>
            <person name="Claverie J.M."/>
            <person name="Frickenhaus S."/>
            <person name="Gonzalez K."/>
            <person name="Herman E.K."/>
            <person name="Lin Y.C."/>
            <person name="Napier J."/>
            <person name="Ogata H."/>
            <person name="Sarno A.F."/>
            <person name="Shmutz J."/>
            <person name="Schroeder D."/>
            <person name="de Vargas C."/>
            <person name="Verret F."/>
            <person name="von Dassow P."/>
            <person name="Valentin K."/>
            <person name="Van de Peer Y."/>
            <person name="Wheeler G."/>
            <person name="Dacks J.B."/>
            <person name="Delwiche C.F."/>
            <person name="Dyhrman S.T."/>
            <person name="Glockner G."/>
            <person name="John U."/>
            <person name="Richards T."/>
            <person name="Worden A.Z."/>
            <person name="Zhang X."/>
            <person name="Grigoriev I.V."/>
            <person name="Allen A.E."/>
            <person name="Bidle K."/>
            <person name="Borodovsky M."/>
            <person name="Bowler C."/>
            <person name="Brownlee C."/>
            <person name="Cock J.M."/>
            <person name="Elias M."/>
            <person name="Gladyshev V.N."/>
            <person name="Groth M."/>
            <person name="Guda C."/>
            <person name="Hadaegh A."/>
            <person name="Iglesias-Rodriguez M.D."/>
            <person name="Jenkins J."/>
            <person name="Jones B.M."/>
            <person name="Lawson T."/>
            <person name="Leese F."/>
            <person name="Lindquist E."/>
            <person name="Lobanov A."/>
            <person name="Lomsadze A."/>
            <person name="Malik S.B."/>
            <person name="Marsh M.E."/>
            <person name="Mackinder L."/>
            <person name="Mock T."/>
            <person name="Mueller-Roeber B."/>
            <person name="Pagarete A."/>
            <person name="Parker M."/>
            <person name="Probert I."/>
            <person name="Quesneville H."/>
            <person name="Raines C."/>
            <person name="Rensing S.A."/>
            <person name="Riano-Pachon D.M."/>
            <person name="Richier S."/>
            <person name="Rokitta S."/>
            <person name="Shiraiwa Y."/>
            <person name="Soanes D.M."/>
            <person name="van der Giezen M."/>
            <person name="Wahlund T.M."/>
            <person name="Williams B."/>
            <person name="Wilson W."/>
            <person name="Wolfe G."/>
            <person name="Wurch L.L."/>
        </authorList>
    </citation>
    <scope>NUCLEOTIDE SEQUENCE</scope>
</reference>
<dbReference type="PANTHER" id="PTHR35331:SF1">
    <property type="entry name" value="STAGE V SPORULATION PROTEIN S"/>
    <property type="match status" value="1"/>
</dbReference>
<dbReference type="AlphaFoldDB" id="A0A0D3KB53"/>
<evidence type="ECO:0000313" key="3">
    <source>
        <dbReference type="Proteomes" id="UP000013827"/>
    </source>
</evidence>
<dbReference type="GeneID" id="17278261"/>
<sequence>MSTGVDMALDDVIKQSSRGSGGVVRGGRPPRRSSARSSAPYQRSKAPLGEAVGTMSGASVSELAASDNPKLKVSGESKPNSVAGAICNIVREGQKLPSLLATGPAALNQACKAMAIARKYLHEEPDDKGGPVEIVIKPTFEGVSS</sequence>
<dbReference type="Gene3D" id="3.30.110.20">
    <property type="entry name" value="Alba-like domain"/>
    <property type="match status" value="1"/>
</dbReference>
<dbReference type="Proteomes" id="UP000013827">
    <property type="component" value="Unassembled WGS sequence"/>
</dbReference>
<evidence type="ECO:0000313" key="2">
    <source>
        <dbReference type="EnsemblProtists" id="EOD32988"/>
    </source>
</evidence>
<dbReference type="PaxDb" id="2903-EOD32988"/>
<dbReference type="KEGG" id="ehx:EMIHUDRAFT_364165"/>
<protein>
    <submittedName>
        <fullName evidence="2">Uncharacterized protein</fullName>
    </submittedName>
</protein>
<evidence type="ECO:0000256" key="1">
    <source>
        <dbReference type="SAM" id="MobiDB-lite"/>
    </source>
</evidence>
<dbReference type="Pfam" id="PF04232">
    <property type="entry name" value="SpoVS"/>
    <property type="match status" value="1"/>
</dbReference>
<keyword evidence="3" id="KW-1185">Reference proteome</keyword>
<dbReference type="InterPro" id="IPR007347">
    <property type="entry name" value="SpoVS"/>
</dbReference>
<organism evidence="2 3">
    <name type="scientific">Emiliania huxleyi (strain CCMP1516)</name>
    <dbReference type="NCBI Taxonomy" id="280463"/>
    <lineage>
        <taxon>Eukaryota</taxon>
        <taxon>Haptista</taxon>
        <taxon>Haptophyta</taxon>
        <taxon>Prymnesiophyceae</taxon>
        <taxon>Isochrysidales</taxon>
        <taxon>Noelaerhabdaceae</taxon>
        <taxon>Emiliania</taxon>
    </lineage>
</organism>
<dbReference type="InterPro" id="IPR036882">
    <property type="entry name" value="Alba-like_dom_sf"/>
</dbReference>
<feature type="region of interest" description="Disordered" evidence="1">
    <location>
        <begin position="1"/>
        <end position="79"/>
    </location>
</feature>